<dbReference type="KEGG" id="mpd:MCP_0453"/>
<feature type="domain" description="Pterin-binding" evidence="1">
    <location>
        <begin position="130"/>
        <end position="361"/>
    </location>
</feature>
<evidence type="ECO:0000313" key="2">
    <source>
        <dbReference type="EMBL" id="BAI60525.1"/>
    </source>
</evidence>
<gene>
    <name evidence="2" type="ordered locus">MCP_0453</name>
</gene>
<sequence length="480" mass="51376">MRILLVTGRLAYPVVKELAGDADVLMLDVGVAAFITPKLLEKAIAPVKGDYDLVLVTGLAASDFSGLEKKLGVKIRLGPKQAYDIPLALAAAGRVEFSSKVPADMLLANVKRESALKELGDIEAGASCAFSLKGVKIGGTSTMKVVAEVADATKLTDVELVSKIESYAAADVIDLGVPLESSEDAVRHAVRVARSVTRKPLSVDTLIPEYIRAGIGEGAGLVLSLNGSNLDEVGPLVAEKGLAAVVIPNDESLDELFVNIEKARALGIKSILADPILSPVGHGLADSLERYREFRRREPDMPLFFGAGNVTELMDADSVGINALLAGIAMELGVSALFTTEASHKTVNCAYELKTACDMMALAKKHKGSPKDLGIDLLIIKEKRARRDMVEPGPTVIEAKRHELKLDPAGNFNIYVKDGRIYVNNGSVTVVGDEPMTIIETLADMGLMSMLDHAGYLGKELEKARLAIRFKRSYLQDDPF</sequence>
<dbReference type="Pfam" id="PF14251">
    <property type="entry name" value="PterinBD-DUF4346"/>
    <property type="match status" value="1"/>
</dbReference>
<reference evidence="2 3" key="2">
    <citation type="journal article" date="2008" name="Int. J. Syst. Evol. Microbiol.">
        <title>Methanocella paludicola gen. nov., sp. nov., a methane-producing archaeon, the first isolate of the lineage 'Rice Cluster I', and proposal of the new archaeal order Methanocellales ord. nov.</title>
        <authorList>
            <person name="Sakai S."/>
            <person name="Imachi H."/>
            <person name="Hanada S."/>
            <person name="Ohashi A."/>
            <person name="Harada H."/>
            <person name="Kamagata Y."/>
        </authorList>
    </citation>
    <scope>NUCLEOTIDE SEQUENCE [LARGE SCALE GENOMIC DNA]</scope>
    <source>
        <strain evidence="3">DSM 17711 / JCM 13418 / NBRC 101707 / SANAE</strain>
    </source>
</reference>
<dbReference type="OrthoDB" id="70327at2157"/>
<dbReference type="PATRIC" id="fig|304371.9.peg.466"/>
<evidence type="ECO:0000259" key="1">
    <source>
        <dbReference type="PROSITE" id="PS50972"/>
    </source>
</evidence>
<dbReference type="InterPro" id="IPR011005">
    <property type="entry name" value="Dihydropteroate_synth-like_sf"/>
</dbReference>
<dbReference type="RefSeq" id="WP_012899205.1">
    <property type="nucleotide sequence ID" value="NC_013665.1"/>
</dbReference>
<reference evidence="3" key="3">
    <citation type="journal article" date="2011" name="PLoS ONE">
        <title>Genome sequence of a mesophilic hydrogenotrophic methanogen Methanocella paludicola, the first cultivated representative of the order Methanocellales.</title>
        <authorList>
            <person name="Sakai S."/>
            <person name="Takaki Y."/>
            <person name="Shimamura S."/>
            <person name="Sekine M."/>
            <person name="Tajima T."/>
            <person name="Kosugi H."/>
            <person name="Ichikawa N."/>
            <person name="Tasumi E."/>
            <person name="Hiraki A.T."/>
            <person name="Shimizu A."/>
            <person name="Kato Y."/>
            <person name="Nishiko R."/>
            <person name="Mori K."/>
            <person name="Fujita N."/>
            <person name="Imachi H."/>
            <person name="Takai K."/>
        </authorList>
    </citation>
    <scope>NUCLEOTIDE SEQUENCE [LARGE SCALE GENOMIC DNA]</scope>
    <source>
        <strain evidence="3">DSM 17711 / JCM 13418 / NBRC 101707 / SANAE</strain>
    </source>
</reference>
<dbReference type="eggNOG" id="arCOG01978">
    <property type="taxonomic scope" value="Archaea"/>
</dbReference>
<dbReference type="FunCoup" id="D1YVQ3">
    <property type="interactions" value="1"/>
</dbReference>
<proteinExistence type="predicted"/>
<dbReference type="EMBL" id="AP011532">
    <property type="protein sequence ID" value="BAI60525.1"/>
    <property type="molecule type" value="Genomic_DNA"/>
</dbReference>
<dbReference type="InterPro" id="IPR005236">
    <property type="entry name" value="Dihydropt_synth"/>
</dbReference>
<dbReference type="GO" id="GO:0042558">
    <property type="term" value="P:pteridine-containing compound metabolic process"/>
    <property type="evidence" value="ECO:0007669"/>
    <property type="project" value="InterPro"/>
</dbReference>
<dbReference type="InterPro" id="IPR025595">
    <property type="entry name" value="PterinBD-DUF4346"/>
</dbReference>
<dbReference type="NCBIfam" id="TIGR00284">
    <property type="entry name" value="dihydropteroate synthase-like protein"/>
    <property type="match status" value="1"/>
</dbReference>
<dbReference type="Proteomes" id="UP000001882">
    <property type="component" value="Chromosome"/>
</dbReference>
<dbReference type="AlphaFoldDB" id="D1YVQ3"/>
<dbReference type="GeneID" id="8682728"/>
<organism evidence="2 3">
    <name type="scientific">Methanocella paludicola (strain DSM 17711 / JCM 13418 / NBRC 101707 / SANAE)</name>
    <dbReference type="NCBI Taxonomy" id="304371"/>
    <lineage>
        <taxon>Archaea</taxon>
        <taxon>Methanobacteriati</taxon>
        <taxon>Methanobacteriota</taxon>
        <taxon>Stenosarchaea group</taxon>
        <taxon>Methanomicrobia</taxon>
        <taxon>Methanocellales</taxon>
        <taxon>Methanocellaceae</taxon>
        <taxon>Methanocella</taxon>
    </lineage>
</organism>
<protein>
    <submittedName>
        <fullName evidence="2">Dihydropteroate synthase-related protein</fullName>
    </submittedName>
</protein>
<dbReference type="STRING" id="304371.MCP_0453"/>
<dbReference type="PROSITE" id="PS50972">
    <property type="entry name" value="PTERIN_BINDING"/>
    <property type="match status" value="1"/>
</dbReference>
<name>D1YVQ3_METPS</name>
<dbReference type="InterPro" id="IPR000489">
    <property type="entry name" value="Pterin-binding_dom"/>
</dbReference>
<dbReference type="Gene3D" id="3.20.20.20">
    <property type="entry name" value="Dihydropteroate synthase-like"/>
    <property type="match status" value="1"/>
</dbReference>
<accession>D1YVQ3</accession>
<dbReference type="InParanoid" id="D1YVQ3"/>
<evidence type="ECO:0000313" key="3">
    <source>
        <dbReference type="Proteomes" id="UP000001882"/>
    </source>
</evidence>
<keyword evidence="3" id="KW-1185">Reference proteome</keyword>
<reference evidence="2 3" key="1">
    <citation type="journal article" date="2007" name="Appl. Environ. Microbiol.">
        <title>Isolation of key methanogens for global methane emission from rice paddy fields: a novel isolate affiliated with the clone cluster rice cluster I.</title>
        <authorList>
            <person name="Sakai S."/>
            <person name="Imachi H."/>
            <person name="Sekiguchi Y."/>
            <person name="Ohashi A."/>
            <person name="Harada H."/>
            <person name="Kamagata Y."/>
        </authorList>
    </citation>
    <scope>NUCLEOTIDE SEQUENCE [LARGE SCALE GENOMIC DNA]</scope>
    <source>
        <strain evidence="3">DSM 17711 / JCM 13418 / NBRC 101707 / SANAE</strain>
    </source>
</reference>
<dbReference type="SUPFAM" id="SSF51717">
    <property type="entry name" value="Dihydropteroate synthetase-like"/>
    <property type="match status" value="1"/>
</dbReference>